<accession>A0A0G4FP89</accession>
<organism evidence="2">
    <name type="scientific">Chromera velia CCMP2878</name>
    <dbReference type="NCBI Taxonomy" id="1169474"/>
    <lineage>
        <taxon>Eukaryota</taxon>
        <taxon>Sar</taxon>
        <taxon>Alveolata</taxon>
        <taxon>Colpodellida</taxon>
        <taxon>Chromeraceae</taxon>
        <taxon>Chromera</taxon>
    </lineage>
</organism>
<evidence type="ECO:0000313" key="2">
    <source>
        <dbReference type="EMBL" id="CEM16087.1"/>
    </source>
</evidence>
<dbReference type="VEuPathDB" id="CryptoDB:Cvel_18042"/>
<protein>
    <submittedName>
        <fullName evidence="2">Uncharacterized protein</fullName>
    </submittedName>
</protein>
<dbReference type="AlphaFoldDB" id="A0A0G4FP89"/>
<sequence length="704" mass="75418">MGVLSNSPSKQTPRTPRQTAEEKSPAKQRPAPEEKRERGSSPPVAASPRTVPSIVSQRRQEEKSAADSLSTEGTKAGKHNTDIHQNPPSFDASTGAQFLQQSSLQSNQSQQRQPNCPQYDPKKMPRLSLSKILTPQALSKDSKTKPKKQMSRHQPYPHPHTTAVRVVHRRISRGASGGSEKATGRDDGCGPCFGKGRLERRDSTGSLAFIEGGDGKPVGKEEAIEMVARMAEEIMEDDEWDADGRGDAASSIPDSLPCNLWEGDVFICRTEHAYLGRVASRSVRTGEKDEERFQEAMATTEKPTAPELMELRGRSQSFDWFQSLFGCTGTARKDTAPLSRREWGKWLKRASNMEGLEERILQKGIRVACGSGSVVDGDTGALAKRALAFLLAAMQGALVERGAYLEDAVREGGGVRGDGKVYRGDWRFISVSRESEEAGGETGRETDRLSVAAFSSEPSGDSGESAIVEALGLEAPDPDTISLIGHRNIAFGAAFFGLRGATRALKKLEDFIFGQQQQGHQTVPGGDTRVAADAQTLARTLTREGQGAAGLRRQGRSHRATAAGPPPPPPPGGPNDGSGEGGDSPRRAPAPPPPPAPPPLLFHGNSHVDVFFYPTDSRWQSGSARAAQFGWLRKARGWGGEGGEETGGAVEAAQGTTKPNRPLFIGAISRGVPHEDSGLVIGKLKMEKGEPVGLARSVRADNDG</sequence>
<feature type="compositionally biased region" description="Low complexity" evidence="1">
    <location>
        <begin position="97"/>
        <end position="118"/>
    </location>
</feature>
<dbReference type="EMBL" id="CDMZ01000522">
    <property type="protein sequence ID" value="CEM16087.1"/>
    <property type="molecule type" value="Genomic_DNA"/>
</dbReference>
<feature type="region of interest" description="Disordered" evidence="1">
    <location>
        <begin position="540"/>
        <end position="602"/>
    </location>
</feature>
<gene>
    <name evidence="2" type="ORF">Cvel_18042</name>
</gene>
<feature type="compositionally biased region" description="Pro residues" evidence="1">
    <location>
        <begin position="564"/>
        <end position="573"/>
    </location>
</feature>
<name>A0A0G4FP89_9ALVE</name>
<feature type="region of interest" description="Disordered" evidence="1">
    <location>
        <begin position="174"/>
        <end position="197"/>
    </location>
</feature>
<proteinExistence type="predicted"/>
<feature type="compositionally biased region" description="Low complexity" evidence="1">
    <location>
        <begin position="543"/>
        <end position="552"/>
    </location>
</feature>
<feature type="compositionally biased region" description="Pro residues" evidence="1">
    <location>
        <begin position="588"/>
        <end position="600"/>
    </location>
</feature>
<evidence type="ECO:0000256" key="1">
    <source>
        <dbReference type="SAM" id="MobiDB-lite"/>
    </source>
</evidence>
<reference evidence="2" key="1">
    <citation type="submission" date="2014-11" db="EMBL/GenBank/DDBJ databases">
        <authorList>
            <person name="Otto D Thomas"/>
            <person name="Naeem Raeece"/>
        </authorList>
    </citation>
    <scope>NUCLEOTIDE SEQUENCE</scope>
</reference>
<feature type="compositionally biased region" description="Polar residues" evidence="1">
    <location>
        <begin position="83"/>
        <end position="96"/>
    </location>
</feature>
<feature type="compositionally biased region" description="Basic and acidic residues" evidence="1">
    <location>
        <begin position="19"/>
        <end position="39"/>
    </location>
</feature>
<feature type="compositionally biased region" description="Polar residues" evidence="1">
    <location>
        <begin position="1"/>
        <end position="18"/>
    </location>
</feature>
<feature type="region of interest" description="Disordered" evidence="1">
    <location>
        <begin position="1"/>
        <end position="161"/>
    </location>
</feature>